<comment type="function">
    <text evidence="8">Ligates lysine onto the cytidine present at position 34 of the AUA codon-specific tRNA(Ile) that contains the anticodon CAU, in an ATP-dependent manner. Cytidine is converted to lysidine, thus changing the amino acid specificity of the tRNA from methionine to isoleucine.</text>
</comment>
<organism evidence="10 11">
    <name type="scientific">Roseateles violae</name>
    <dbReference type="NCBI Taxonomy" id="3058042"/>
    <lineage>
        <taxon>Bacteria</taxon>
        <taxon>Pseudomonadati</taxon>
        <taxon>Pseudomonadota</taxon>
        <taxon>Betaproteobacteria</taxon>
        <taxon>Burkholderiales</taxon>
        <taxon>Sphaerotilaceae</taxon>
        <taxon>Roseateles</taxon>
    </lineage>
</organism>
<evidence type="ECO:0000256" key="8">
    <source>
        <dbReference type="HAMAP-Rule" id="MF_01161"/>
    </source>
</evidence>
<evidence type="ECO:0000256" key="2">
    <source>
        <dbReference type="ARBA" id="ARBA00022490"/>
    </source>
</evidence>
<sequence>MAVAYSGGRDSTALLHATAMQARELGLEVLALHVHHGLSVHADAWLLHCEGQCAAWVAQGLPLRLQWRRLTGQPAAAESIEAWAREGRYAALAEMAREAGTDLLLLAQHRRDQAETLLLQALRGAGAAGLAGMPAQQWREGLCWARPWVDQPREAIEAYIAEHALQHIEDDSNSDPRHARNRLRLAVWPSLTAAFPQAEASLAQSAGWAQQALALLQEIADEDLRALGEGQGLDLLGLQALSPARASNALRAWLQRRTGQIAPASLIRRLAGDEARAGQGAWPCAGGWLRLYRGRLSWSHGAAAPPPPSQIVKLDFAGMHAQPDWGGAWRVEPVMQGGVAAGLLQDLTLRARQGGEQFQRAPRSTARSLKKAYQEAGVPAWQREGPLLFAGERLLFAAGLGIDARMLAAPGQAQFGLRWLPDPATD</sequence>
<keyword evidence="4 8" id="KW-0819">tRNA processing</keyword>
<dbReference type="InterPro" id="IPR012795">
    <property type="entry name" value="tRNA_Ile_lys_synt_N"/>
</dbReference>
<comment type="similarity">
    <text evidence="8">Belongs to the tRNA(Ile)-lysidine synthase family.</text>
</comment>
<dbReference type="Pfam" id="PF01171">
    <property type="entry name" value="ATP_bind_3"/>
    <property type="match status" value="1"/>
</dbReference>
<keyword evidence="2 8" id="KW-0963">Cytoplasm</keyword>
<dbReference type="NCBIfam" id="TIGR02432">
    <property type="entry name" value="lysidine_TilS_N"/>
    <property type="match status" value="1"/>
</dbReference>
<evidence type="ECO:0000256" key="3">
    <source>
        <dbReference type="ARBA" id="ARBA00022598"/>
    </source>
</evidence>
<evidence type="ECO:0000256" key="4">
    <source>
        <dbReference type="ARBA" id="ARBA00022694"/>
    </source>
</evidence>
<dbReference type="SUPFAM" id="SSF82829">
    <property type="entry name" value="MesJ substrate recognition domain-like"/>
    <property type="match status" value="1"/>
</dbReference>
<comment type="caution">
    <text evidence="10">The sequence shown here is derived from an EMBL/GenBank/DDBJ whole genome shotgun (WGS) entry which is preliminary data.</text>
</comment>
<gene>
    <name evidence="8 10" type="primary">tilS</name>
    <name evidence="10" type="ORF">QWJ38_17160</name>
</gene>
<comment type="subcellular location">
    <subcellularLocation>
        <location evidence="1 8">Cytoplasm</location>
    </subcellularLocation>
</comment>
<dbReference type="Gene3D" id="3.40.50.620">
    <property type="entry name" value="HUPs"/>
    <property type="match status" value="1"/>
</dbReference>
<evidence type="ECO:0000256" key="5">
    <source>
        <dbReference type="ARBA" id="ARBA00022741"/>
    </source>
</evidence>
<dbReference type="InterPro" id="IPR015262">
    <property type="entry name" value="tRNA_Ile_lys_synt_subst-bd"/>
</dbReference>
<evidence type="ECO:0000259" key="9">
    <source>
        <dbReference type="SMART" id="SM00977"/>
    </source>
</evidence>
<feature type="binding site" evidence="8">
    <location>
        <begin position="6"/>
        <end position="11"/>
    </location>
    <ligand>
        <name>ATP</name>
        <dbReference type="ChEBI" id="CHEBI:30616"/>
    </ligand>
</feature>
<reference evidence="10 11" key="1">
    <citation type="submission" date="2023-06" db="EMBL/GenBank/DDBJ databases">
        <title>Pelomonas sp. PFR6 16S ribosomal RNA gene Genome sequencing and assembly.</title>
        <authorList>
            <person name="Woo H."/>
        </authorList>
    </citation>
    <scope>NUCLEOTIDE SEQUENCE [LARGE SCALE GENOMIC DNA]</scope>
    <source>
        <strain evidence="10 11">PFR6</strain>
    </source>
</reference>
<dbReference type="SUPFAM" id="SSF52402">
    <property type="entry name" value="Adenine nucleotide alpha hydrolases-like"/>
    <property type="match status" value="1"/>
</dbReference>
<protein>
    <recommendedName>
        <fullName evidence="8">tRNA(Ile)-lysidine synthase</fullName>
        <ecNumber evidence="8">6.3.4.19</ecNumber>
    </recommendedName>
    <alternativeName>
        <fullName evidence="8">tRNA(Ile)-2-lysyl-cytidine synthase</fullName>
    </alternativeName>
    <alternativeName>
        <fullName evidence="8">tRNA(Ile)-lysidine synthetase</fullName>
    </alternativeName>
</protein>
<evidence type="ECO:0000313" key="10">
    <source>
        <dbReference type="EMBL" id="MDN3922022.1"/>
    </source>
</evidence>
<proteinExistence type="inferred from homology"/>
<evidence type="ECO:0000256" key="7">
    <source>
        <dbReference type="ARBA" id="ARBA00048539"/>
    </source>
</evidence>
<dbReference type="InterPro" id="IPR011063">
    <property type="entry name" value="TilS/TtcA_N"/>
</dbReference>
<dbReference type="SUPFAM" id="SSF56037">
    <property type="entry name" value="PheT/TilS domain"/>
    <property type="match status" value="1"/>
</dbReference>
<keyword evidence="6 8" id="KW-0067">ATP-binding</keyword>
<keyword evidence="3 8" id="KW-0436">Ligase</keyword>
<feature type="domain" description="Lysidine-tRNA(Ile) synthetase C-terminal" evidence="9">
    <location>
        <begin position="347"/>
        <end position="419"/>
    </location>
</feature>
<keyword evidence="11" id="KW-1185">Reference proteome</keyword>
<dbReference type="GO" id="GO:0032267">
    <property type="term" value="F:tRNA(Ile)-lysidine synthase activity"/>
    <property type="evidence" value="ECO:0007669"/>
    <property type="project" value="UniProtKB-EC"/>
</dbReference>
<dbReference type="Pfam" id="PF09179">
    <property type="entry name" value="TilS"/>
    <property type="match status" value="1"/>
</dbReference>
<dbReference type="InterPro" id="IPR012796">
    <property type="entry name" value="Lysidine-tRNA-synth_C"/>
</dbReference>
<evidence type="ECO:0000313" key="11">
    <source>
        <dbReference type="Proteomes" id="UP001228044"/>
    </source>
</evidence>
<dbReference type="RefSeq" id="WP_290360320.1">
    <property type="nucleotide sequence ID" value="NZ_JAUHHC010000004.1"/>
</dbReference>
<name>A0ABT8DY18_9BURK</name>
<dbReference type="Gene3D" id="1.20.59.20">
    <property type="match status" value="1"/>
</dbReference>
<evidence type="ECO:0000256" key="1">
    <source>
        <dbReference type="ARBA" id="ARBA00004496"/>
    </source>
</evidence>
<dbReference type="HAMAP" id="MF_01161">
    <property type="entry name" value="tRNA_Ile_lys_synt"/>
    <property type="match status" value="1"/>
</dbReference>
<dbReference type="Proteomes" id="UP001228044">
    <property type="component" value="Unassembled WGS sequence"/>
</dbReference>
<comment type="catalytic activity">
    <reaction evidence="7 8">
        <text>cytidine(34) in tRNA(Ile2) + L-lysine + ATP = lysidine(34) in tRNA(Ile2) + AMP + diphosphate + H(+)</text>
        <dbReference type="Rhea" id="RHEA:43744"/>
        <dbReference type="Rhea" id="RHEA-COMP:10625"/>
        <dbReference type="Rhea" id="RHEA-COMP:10670"/>
        <dbReference type="ChEBI" id="CHEBI:15378"/>
        <dbReference type="ChEBI" id="CHEBI:30616"/>
        <dbReference type="ChEBI" id="CHEBI:32551"/>
        <dbReference type="ChEBI" id="CHEBI:33019"/>
        <dbReference type="ChEBI" id="CHEBI:82748"/>
        <dbReference type="ChEBI" id="CHEBI:83665"/>
        <dbReference type="ChEBI" id="CHEBI:456215"/>
        <dbReference type="EC" id="6.3.4.19"/>
    </reaction>
</comment>
<evidence type="ECO:0000256" key="6">
    <source>
        <dbReference type="ARBA" id="ARBA00022840"/>
    </source>
</evidence>
<dbReference type="EC" id="6.3.4.19" evidence="8"/>
<keyword evidence="5 8" id="KW-0547">Nucleotide-binding</keyword>
<dbReference type="InterPro" id="IPR014729">
    <property type="entry name" value="Rossmann-like_a/b/a_fold"/>
</dbReference>
<dbReference type="PANTHER" id="PTHR43033:SF1">
    <property type="entry name" value="TRNA(ILE)-LYSIDINE SYNTHASE-RELATED"/>
    <property type="match status" value="1"/>
</dbReference>
<dbReference type="CDD" id="cd01992">
    <property type="entry name" value="TilS_N"/>
    <property type="match status" value="1"/>
</dbReference>
<dbReference type="NCBIfam" id="TIGR02433">
    <property type="entry name" value="lysidine_TilS_C"/>
    <property type="match status" value="1"/>
</dbReference>
<comment type="domain">
    <text evidence="8">The N-terminal region contains the highly conserved SGGXDS motif, predicted to be a P-loop motif involved in ATP binding.</text>
</comment>
<accession>A0ABT8DY18</accession>
<dbReference type="InterPro" id="IPR012094">
    <property type="entry name" value="tRNA_Ile_lys_synt"/>
</dbReference>
<dbReference type="SMART" id="SM00977">
    <property type="entry name" value="TilS_C"/>
    <property type="match status" value="1"/>
</dbReference>
<dbReference type="PANTHER" id="PTHR43033">
    <property type="entry name" value="TRNA(ILE)-LYSIDINE SYNTHASE-RELATED"/>
    <property type="match status" value="1"/>
</dbReference>
<dbReference type="EMBL" id="JAUHHC010000004">
    <property type="protein sequence ID" value="MDN3922022.1"/>
    <property type="molecule type" value="Genomic_DNA"/>
</dbReference>
<dbReference type="Pfam" id="PF11734">
    <property type="entry name" value="TilS_C"/>
    <property type="match status" value="1"/>
</dbReference>